<dbReference type="EMBL" id="CP060780">
    <property type="protein sequence ID" value="QNP43236.1"/>
    <property type="molecule type" value="Genomic_DNA"/>
</dbReference>
<feature type="transmembrane region" description="Helical" evidence="8">
    <location>
        <begin position="240"/>
        <end position="260"/>
    </location>
</feature>
<evidence type="ECO:0000313" key="11">
    <source>
        <dbReference type="Proteomes" id="UP000516134"/>
    </source>
</evidence>
<gene>
    <name evidence="10" type="ORF">H9L15_15170</name>
</gene>
<keyword evidence="7 8" id="KW-0472">Membrane</keyword>
<keyword evidence="11" id="KW-1185">Reference proteome</keyword>
<evidence type="ECO:0000256" key="2">
    <source>
        <dbReference type="ARBA" id="ARBA00022475"/>
    </source>
</evidence>
<dbReference type="Pfam" id="PF13231">
    <property type="entry name" value="PMT_2"/>
    <property type="match status" value="1"/>
</dbReference>
<feature type="transmembrane region" description="Helical" evidence="8">
    <location>
        <begin position="266"/>
        <end position="289"/>
    </location>
</feature>
<organism evidence="10 11">
    <name type="scientific">Sphingomonas daechungensis</name>
    <dbReference type="NCBI Taxonomy" id="1176646"/>
    <lineage>
        <taxon>Bacteria</taxon>
        <taxon>Pseudomonadati</taxon>
        <taxon>Pseudomonadota</taxon>
        <taxon>Alphaproteobacteria</taxon>
        <taxon>Sphingomonadales</taxon>
        <taxon>Sphingomonadaceae</taxon>
        <taxon>Sphingomonas</taxon>
    </lineage>
</organism>
<dbReference type="RefSeq" id="WP_187714666.1">
    <property type="nucleotide sequence ID" value="NZ_CP060780.1"/>
</dbReference>
<evidence type="ECO:0000256" key="6">
    <source>
        <dbReference type="ARBA" id="ARBA00022989"/>
    </source>
</evidence>
<keyword evidence="5 8" id="KW-0812">Transmembrane</keyword>
<feature type="transmembrane region" description="Helical" evidence="8">
    <location>
        <begin position="154"/>
        <end position="172"/>
    </location>
</feature>
<feature type="transmembrane region" description="Helical" evidence="8">
    <location>
        <begin position="46"/>
        <end position="65"/>
    </location>
</feature>
<feature type="domain" description="Glycosyltransferase RgtA/B/C/D-like" evidence="9">
    <location>
        <begin position="7"/>
        <end position="130"/>
    </location>
</feature>
<keyword evidence="3" id="KW-0328">Glycosyltransferase</keyword>
<evidence type="ECO:0000256" key="8">
    <source>
        <dbReference type="SAM" id="Phobius"/>
    </source>
</evidence>
<protein>
    <submittedName>
        <fullName evidence="10">Glycosyltransferase family 39 protein</fullName>
    </submittedName>
</protein>
<comment type="subcellular location">
    <subcellularLocation>
        <location evidence="1">Cell membrane</location>
        <topology evidence="1">Multi-pass membrane protein</topology>
    </subcellularLocation>
</comment>
<accession>A0ABX6T063</accession>
<dbReference type="InterPro" id="IPR050297">
    <property type="entry name" value="LipidA_mod_glycosyltrf_83"/>
</dbReference>
<dbReference type="PANTHER" id="PTHR33908:SF11">
    <property type="entry name" value="MEMBRANE PROTEIN"/>
    <property type="match status" value="1"/>
</dbReference>
<evidence type="ECO:0000256" key="4">
    <source>
        <dbReference type="ARBA" id="ARBA00022679"/>
    </source>
</evidence>
<dbReference type="Proteomes" id="UP000516134">
    <property type="component" value="Chromosome"/>
</dbReference>
<feature type="transmembrane region" description="Helical" evidence="8">
    <location>
        <begin position="214"/>
        <end position="233"/>
    </location>
</feature>
<evidence type="ECO:0000256" key="5">
    <source>
        <dbReference type="ARBA" id="ARBA00022692"/>
    </source>
</evidence>
<evidence type="ECO:0000256" key="3">
    <source>
        <dbReference type="ARBA" id="ARBA00022676"/>
    </source>
</evidence>
<proteinExistence type="predicted"/>
<keyword evidence="2" id="KW-1003">Cell membrane</keyword>
<keyword evidence="6 8" id="KW-1133">Transmembrane helix</keyword>
<feature type="transmembrane region" description="Helical" evidence="8">
    <location>
        <begin position="72"/>
        <end position="90"/>
    </location>
</feature>
<feature type="transmembrane region" description="Helical" evidence="8">
    <location>
        <begin position="301"/>
        <end position="322"/>
    </location>
</feature>
<name>A0ABX6T063_9SPHN</name>
<evidence type="ECO:0000256" key="7">
    <source>
        <dbReference type="ARBA" id="ARBA00023136"/>
    </source>
</evidence>
<reference evidence="10 11" key="1">
    <citation type="submission" date="2020-08" db="EMBL/GenBank/DDBJ databases">
        <title>Genome sequence of Sphingomonas daechungensis KACC 18115T.</title>
        <authorList>
            <person name="Hyun D.-W."/>
            <person name="Bae J.-W."/>
        </authorList>
    </citation>
    <scope>NUCLEOTIDE SEQUENCE [LARGE SCALE GENOMIC DNA]</scope>
    <source>
        <strain evidence="10 11">KACC 18115</strain>
    </source>
</reference>
<dbReference type="InterPro" id="IPR038731">
    <property type="entry name" value="RgtA/B/C-like"/>
</dbReference>
<evidence type="ECO:0000259" key="9">
    <source>
        <dbReference type="Pfam" id="PF13231"/>
    </source>
</evidence>
<sequence length="453" mass="49122">MFYSLQAKASVELFGESASALRLPALIMGMASLVLIWWLARKEVGRAPALVTLLLLTLSYHHVWFTQNARGYTGLLTWTTAATILLMAGLRRPTWRGWTGYGLCLAAGMYTHLSAGFFFVAHGVVFAVLAALALLQRQGKLARNYPGASSIRSYYGFALGGLLTLLVHLPMLEQIQSSVGKVSSGSSVSAMAEWNNPLRTLQEFAGSLDALGPLAPYALIGGLLVLILGAVLVTRRSPLLAAIYLTQIPLSLALLVALSFRIWPRYFFVDIGFIFLCASMGALAIVRWAEGMVRRTPLRALAPAALPAAIALMVGASSILLIRNYEHPKQDLEGAVRLVVKLRQPQDAATSVGLAIEPVHGFFAPDWPVTRSTADLDRLLEGGRTVWLITAFESHTRTTQAAIMREVDTRFDKIAILQGTLGGGNVQVYRSRPTAPLNDARIAASISAARDRR</sequence>
<evidence type="ECO:0000256" key="1">
    <source>
        <dbReference type="ARBA" id="ARBA00004651"/>
    </source>
</evidence>
<evidence type="ECO:0000313" key="10">
    <source>
        <dbReference type="EMBL" id="QNP43236.1"/>
    </source>
</evidence>
<dbReference type="PANTHER" id="PTHR33908">
    <property type="entry name" value="MANNOSYLTRANSFERASE YKCB-RELATED"/>
    <property type="match status" value="1"/>
</dbReference>
<feature type="transmembrane region" description="Helical" evidence="8">
    <location>
        <begin position="110"/>
        <end position="134"/>
    </location>
</feature>
<keyword evidence="4" id="KW-0808">Transferase</keyword>
<feature type="transmembrane region" description="Helical" evidence="8">
    <location>
        <begin position="21"/>
        <end position="40"/>
    </location>
</feature>